<protein>
    <submittedName>
        <fullName evidence="1">Uncharacterized protein</fullName>
    </submittedName>
</protein>
<gene>
    <name evidence="1" type="ORF">Pla8534_56460</name>
</gene>
<dbReference type="EMBL" id="CP036433">
    <property type="protein sequence ID" value="QDU97790.1"/>
    <property type="molecule type" value="Genomic_DNA"/>
</dbReference>
<name>A0A518E124_9BACT</name>
<dbReference type="KEGG" id="lcre:Pla8534_56460"/>
<proteinExistence type="predicted"/>
<sequence length="249" mass="28247">MTKQAFDPTETRNLLLSDIGCQWQLQRSFEESKNCGGLSSSAHADLGAAVECILVGLGDFAYQLLVKARNWATESITSENETADWMTFQTLAMSDWLLENRHNLDTYQKFMVHLDRLLENPTIANDAVNVSLMLPAFVDGSAFERVLQIFERTAKHVEPGSLDRISNEAQLCLVIARHHLGVGYTTAEVDAACDKFMFKNMAKWLRDGHFVRAAEWMKIIWGNFGKAILPPNETVLKCYDYLHDCHRPF</sequence>
<evidence type="ECO:0000313" key="2">
    <source>
        <dbReference type="Proteomes" id="UP000317648"/>
    </source>
</evidence>
<dbReference type="AlphaFoldDB" id="A0A518E124"/>
<keyword evidence="2" id="KW-1185">Reference proteome</keyword>
<dbReference type="RefSeq" id="WP_145056544.1">
    <property type="nucleotide sequence ID" value="NZ_CP036433.1"/>
</dbReference>
<organism evidence="1 2">
    <name type="scientific">Lignipirellula cremea</name>
    <dbReference type="NCBI Taxonomy" id="2528010"/>
    <lineage>
        <taxon>Bacteria</taxon>
        <taxon>Pseudomonadati</taxon>
        <taxon>Planctomycetota</taxon>
        <taxon>Planctomycetia</taxon>
        <taxon>Pirellulales</taxon>
        <taxon>Pirellulaceae</taxon>
        <taxon>Lignipirellula</taxon>
    </lineage>
</organism>
<dbReference type="Proteomes" id="UP000317648">
    <property type="component" value="Chromosome"/>
</dbReference>
<reference evidence="1 2" key="1">
    <citation type="submission" date="2019-02" db="EMBL/GenBank/DDBJ databases">
        <title>Deep-cultivation of Planctomycetes and their phenomic and genomic characterization uncovers novel biology.</title>
        <authorList>
            <person name="Wiegand S."/>
            <person name="Jogler M."/>
            <person name="Boedeker C."/>
            <person name="Pinto D."/>
            <person name="Vollmers J."/>
            <person name="Rivas-Marin E."/>
            <person name="Kohn T."/>
            <person name="Peeters S.H."/>
            <person name="Heuer A."/>
            <person name="Rast P."/>
            <person name="Oberbeckmann S."/>
            <person name="Bunk B."/>
            <person name="Jeske O."/>
            <person name="Meyerdierks A."/>
            <person name="Storesund J.E."/>
            <person name="Kallscheuer N."/>
            <person name="Luecker S."/>
            <person name="Lage O.M."/>
            <person name="Pohl T."/>
            <person name="Merkel B.J."/>
            <person name="Hornburger P."/>
            <person name="Mueller R.-W."/>
            <person name="Bruemmer F."/>
            <person name="Labrenz M."/>
            <person name="Spormann A.M."/>
            <person name="Op den Camp H."/>
            <person name="Overmann J."/>
            <person name="Amann R."/>
            <person name="Jetten M.S.M."/>
            <person name="Mascher T."/>
            <person name="Medema M.H."/>
            <person name="Devos D.P."/>
            <person name="Kaster A.-K."/>
            <person name="Ovreas L."/>
            <person name="Rohde M."/>
            <person name="Galperin M.Y."/>
            <person name="Jogler C."/>
        </authorList>
    </citation>
    <scope>NUCLEOTIDE SEQUENCE [LARGE SCALE GENOMIC DNA]</scope>
    <source>
        <strain evidence="1 2">Pla85_3_4</strain>
    </source>
</reference>
<accession>A0A518E124</accession>
<evidence type="ECO:0000313" key="1">
    <source>
        <dbReference type="EMBL" id="QDU97790.1"/>
    </source>
</evidence>